<dbReference type="PANTHER" id="PTHR34580:SF1">
    <property type="entry name" value="PROTEIN PAFC"/>
    <property type="match status" value="1"/>
</dbReference>
<accession>A0A2K2F9X3</accession>
<dbReference type="Proteomes" id="UP000236151">
    <property type="component" value="Unassembled WGS sequence"/>
</dbReference>
<keyword evidence="1" id="KW-0805">Transcription regulation</keyword>
<reference evidence="4 5" key="1">
    <citation type="submission" date="2017-06" db="EMBL/GenBank/DDBJ databases">
        <title>Investigating the central metabolism of Clostridium thermosuccinogenes.</title>
        <authorList>
            <person name="Koendjbiharie J.G."/>
            <person name="van Kranenburg R."/>
        </authorList>
    </citation>
    <scope>NUCLEOTIDE SEQUENCE [LARGE SCALE GENOMIC DNA]</scope>
    <source>
        <strain evidence="4 5">DSM 5806</strain>
    </source>
</reference>
<dbReference type="PROSITE" id="PS51000">
    <property type="entry name" value="HTH_DEOR_2"/>
    <property type="match status" value="1"/>
</dbReference>
<dbReference type="InterPro" id="IPR051534">
    <property type="entry name" value="CBASS_pafABC_assoc_protein"/>
</dbReference>
<dbReference type="RefSeq" id="WP_103082493.1">
    <property type="nucleotide sequence ID" value="NZ_NIOJ01000045.1"/>
</dbReference>
<dbReference type="SUPFAM" id="SSF46785">
    <property type="entry name" value="Winged helix' DNA-binding domain"/>
    <property type="match status" value="1"/>
</dbReference>
<dbReference type="InterPro" id="IPR001034">
    <property type="entry name" value="DeoR_HTH"/>
</dbReference>
<protein>
    <recommendedName>
        <fullName evidence="3">HTH deoR-type domain-containing protein</fullName>
    </recommendedName>
</protein>
<dbReference type="Pfam" id="PF13280">
    <property type="entry name" value="WYL"/>
    <property type="match status" value="1"/>
</dbReference>
<dbReference type="EMBL" id="NIOJ01000045">
    <property type="protein sequence ID" value="PNT96737.1"/>
    <property type="molecule type" value="Genomic_DNA"/>
</dbReference>
<gene>
    <name evidence="4" type="ORF">CDQ84_14725</name>
</gene>
<dbReference type="OrthoDB" id="9767131at2"/>
<dbReference type="InterPro" id="IPR026881">
    <property type="entry name" value="WYL_dom"/>
</dbReference>
<keyword evidence="5" id="KW-1185">Reference proteome</keyword>
<dbReference type="PROSITE" id="PS52050">
    <property type="entry name" value="WYL"/>
    <property type="match status" value="1"/>
</dbReference>
<sequence>MKMKLERMLSIIIYLLNHEKVKAEELADKFEVSVRTIYRDIEAISQAGIPIRTFQGADGGIGIMEGYKLDKNILTSDEVSKIITGLKGLYSISDDVKIKLLIEKLTNIAGKSDYIPTGNEIMIDLSSWNKNDQLGLRIREIKKAIRERKIIQFIYYSNGKLTERRVEPCVIIFKEANWYLYAYCLLRKDFRLFKLSRMSGLKITDIAFEAREFSIDSVNLDGDFDNDKHLPIVVMFDKSMVYVVNDIFGINNYEIAPDGRLKVTFHMGISGWLYGFLLGFGDKVEVLEPVELREKIKSMAESICKVYEKT</sequence>
<dbReference type="SMART" id="SM00420">
    <property type="entry name" value="HTH_DEOR"/>
    <property type="match status" value="1"/>
</dbReference>
<dbReference type="AlphaFoldDB" id="A0A2K2F9X3"/>
<dbReference type="InterPro" id="IPR057727">
    <property type="entry name" value="WCX_dom"/>
</dbReference>
<evidence type="ECO:0000313" key="4">
    <source>
        <dbReference type="EMBL" id="PNT96737.1"/>
    </source>
</evidence>
<dbReference type="Pfam" id="PF25583">
    <property type="entry name" value="WCX"/>
    <property type="match status" value="1"/>
</dbReference>
<dbReference type="InterPro" id="IPR013196">
    <property type="entry name" value="HTH_11"/>
</dbReference>
<evidence type="ECO:0000313" key="5">
    <source>
        <dbReference type="Proteomes" id="UP000236151"/>
    </source>
</evidence>
<dbReference type="GO" id="GO:0003700">
    <property type="term" value="F:DNA-binding transcription factor activity"/>
    <property type="evidence" value="ECO:0007669"/>
    <property type="project" value="InterPro"/>
</dbReference>
<dbReference type="Pfam" id="PF08279">
    <property type="entry name" value="HTH_11"/>
    <property type="match status" value="1"/>
</dbReference>
<organism evidence="4 5">
    <name type="scientific">Clostridium thermosuccinogenes</name>
    <dbReference type="NCBI Taxonomy" id="84032"/>
    <lineage>
        <taxon>Bacteria</taxon>
        <taxon>Bacillati</taxon>
        <taxon>Bacillota</taxon>
        <taxon>Clostridia</taxon>
        <taxon>Eubacteriales</taxon>
        <taxon>Clostridiaceae</taxon>
        <taxon>Clostridium</taxon>
    </lineage>
</organism>
<comment type="caution">
    <text evidence="4">The sequence shown here is derived from an EMBL/GenBank/DDBJ whole genome shotgun (WGS) entry which is preliminary data.</text>
</comment>
<evidence type="ECO:0000256" key="1">
    <source>
        <dbReference type="ARBA" id="ARBA00023015"/>
    </source>
</evidence>
<dbReference type="Gene3D" id="1.10.10.10">
    <property type="entry name" value="Winged helix-like DNA-binding domain superfamily/Winged helix DNA-binding domain"/>
    <property type="match status" value="1"/>
</dbReference>
<keyword evidence="2" id="KW-0804">Transcription</keyword>
<dbReference type="PANTHER" id="PTHR34580">
    <property type="match status" value="1"/>
</dbReference>
<proteinExistence type="predicted"/>
<dbReference type="InterPro" id="IPR036390">
    <property type="entry name" value="WH_DNA-bd_sf"/>
</dbReference>
<dbReference type="KEGG" id="cthd:CDO33_12275"/>
<dbReference type="InterPro" id="IPR028349">
    <property type="entry name" value="PafC-like"/>
</dbReference>
<evidence type="ECO:0000259" key="3">
    <source>
        <dbReference type="PROSITE" id="PS51000"/>
    </source>
</evidence>
<dbReference type="InterPro" id="IPR036388">
    <property type="entry name" value="WH-like_DNA-bd_sf"/>
</dbReference>
<name>A0A2K2F9X3_9CLOT</name>
<evidence type="ECO:0000256" key="2">
    <source>
        <dbReference type="ARBA" id="ARBA00023163"/>
    </source>
</evidence>
<dbReference type="PIRSF" id="PIRSF016838">
    <property type="entry name" value="PafC"/>
    <property type="match status" value="1"/>
</dbReference>
<feature type="domain" description="HTH deoR-type" evidence="3">
    <location>
        <begin position="4"/>
        <end position="59"/>
    </location>
</feature>